<dbReference type="Gene3D" id="3.30.420.10">
    <property type="entry name" value="Ribonuclease H-like superfamily/Ribonuclease H"/>
    <property type="match status" value="1"/>
</dbReference>
<dbReference type="InterPro" id="IPR025246">
    <property type="entry name" value="IS30-like_HTH"/>
</dbReference>
<dbReference type="GO" id="GO:0006313">
    <property type="term" value="P:DNA transposition"/>
    <property type="evidence" value="ECO:0007669"/>
    <property type="project" value="InterPro"/>
</dbReference>
<dbReference type="Gene3D" id="1.10.10.60">
    <property type="entry name" value="Homeodomain-like"/>
    <property type="match status" value="1"/>
</dbReference>
<evidence type="ECO:0000256" key="6">
    <source>
        <dbReference type="SAM" id="MobiDB-lite"/>
    </source>
</evidence>
<dbReference type="AlphaFoldDB" id="A0A831WA31"/>
<comment type="caution">
    <text evidence="8">The sequence shown here is derived from an EMBL/GenBank/DDBJ whole genome shotgun (WGS) entry which is preliminary data.</text>
</comment>
<keyword evidence="3" id="KW-0815">Transposition</keyword>
<evidence type="ECO:0000256" key="4">
    <source>
        <dbReference type="ARBA" id="ARBA00023125"/>
    </source>
</evidence>
<feature type="region of interest" description="Disordered" evidence="6">
    <location>
        <begin position="47"/>
        <end position="72"/>
    </location>
</feature>
<dbReference type="InterPro" id="IPR036397">
    <property type="entry name" value="RNaseH_sf"/>
</dbReference>
<dbReference type="Pfam" id="PF13936">
    <property type="entry name" value="HTH_38"/>
    <property type="match status" value="1"/>
</dbReference>
<dbReference type="GO" id="GO:0004803">
    <property type="term" value="F:transposase activity"/>
    <property type="evidence" value="ECO:0007669"/>
    <property type="project" value="InterPro"/>
</dbReference>
<keyword evidence="4" id="KW-0238">DNA-binding</keyword>
<comment type="similarity">
    <text evidence="2">Belongs to the transposase IS30 family.</text>
</comment>
<dbReference type="InterPro" id="IPR051917">
    <property type="entry name" value="Transposase-Integrase"/>
</dbReference>
<dbReference type="GO" id="GO:0015074">
    <property type="term" value="P:DNA integration"/>
    <property type="evidence" value="ECO:0007669"/>
    <property type="project" value="InterPro"/>
</dbReference>
<dbReference type="InterPro" id="IPR012337">
    <property type="entry name" value="RNaseH-like_sf"/>
</dbReference>
<evidence type="ECO:0000256" key="1">
    <source>
        <dbReference type="ARBA" id="ARBA00002190"/>
    </source>
</evidence>
<organism evidence="8">
    <name type="scientific">Thiolapillus brandeum</name>
    <dbReference type="NCBI Taxonomy" id="1076588"/>
    <lineage>
        <taxon>Bacteria</taxon>
        <taxon>Pseudomonadati</taxon>
        <taxon>Pseudomonadota</taxon>
        <taxon>Gammaproteobacteria</taxon>
        <taxon>Chromatiales</taxon>
        <taxon>Sedimenticolaceae</taxon>
        <taxon>Thiolapillus</taxon>
    </lineage>
</organism>
<gene>
    <name evidence="8" type="ORF">ENJ12_04390</name>
</gene>
<dbReference type="GO" id="GO:0005829">
    <property type="term" value="C:cytosol"/>
    <property type="evidence" value="ECO:0007669"/>
    <property type="project" value="TreeGrafter"/>
</dbReference>
<feature type="domain" description="Integrase catalytic" evidence="7">
    <location>
        <begin position="154"/>
        <end position="315"/>
    </location>
</feature>
<accession>A0A831WA31</accession>
<evidence type="ECO:0000259" key="7">
    <source>
        <dbReference type="PROSITE" id="PS50994"/>
    </source>
</evidence>
<dbReference type="GO" id="GO:0003677">
    <property type="term" value="F:DNA binding"/>
    <property type="evidence" value="ECO:0007669"/>
    <property type="project" value="UniProtKB-KW"/>
</dbReference>
<evidence type="ECO:0000256" key="5">
    <source>
        <dbReference type="ARBA" id="ARBA00023172"/>
    </source>
</evidence>
<sequence length="322" mass="37334">MRGYTQLTQEERYQIYALKKAGHSQKEIAVTLGRSPSTISRELRRNKGLKGYRPKQAHKLAQNRKQERSRRRIPDSVWQRVAQLLREDWSPEQISGWLRHSEGVCISHEWIYHYVYDDKRRGGDLHRHLRCQKPRRKRYGSYDRRGRIRERVSIDERPAVVEERSRIGDWEVDTVTGKPGGAVLVTLVERYARLSVLALAPNKTAEAVKEAILKAIQPLSSQVYTLTYDNGKEFALHMDIAKALEADGFFAHPYHSWERGLNENTNGLIRQYLPKGTDFKQLTSTQVEQIMNKLNNRPRKCLGYKTPNQVFFGIDPPVALVS</sequence>
<dbReference type="EMBL" id="DRLF01000157">
    <property type="protein sequence ID" value="HEC06062.1"/>
    <property type="molecule type" value="Genomic_DNA"/>
</dbReference>
<name>A0A831WA31_9GAMM</name>
<comment type="function">
    <text evidence="1">Required for the transposition of the insertion element.</text>
</comment>
<dbReference type="InterPro" id="IPR001584">
    <property type="entry name" value="Integrase_cat-core"/>
</dbReference>
<proteinExistence type="inferred from homology"/>
<evidence type="ECO:0000313" key="8">
    <source>
        <dbReference type="EMBL" id="HEC06062.1"/>
    </source>
</evidence>
<dbReference type="PROSITE" id="PS01043">
    <property type="entry name" value="TRANSPOSASE_IS30"/>
    <property type="match status" value="1"/>
</dbReference>
<dbReference type="InterPro" id="IPR053392">
    <property type="entry name" value="Transposase_IS30-like"/>
</dbReference>
<feature type="compositionally biased region" description="Basic residues" evidence="6">
    <location>
        <begin position="47"/>
        <end position="71"/>
    </location>
</feature>
<evidence type="ECO:0000256" key="2">
    <source>
        <dbReference type="ARBA" id="ARBA00006363"/>
    </source>
</evidence>
<protein>
    <submittedName>
        <fullName evidence="8">IS30 family transposase</fullName>
    </submittedName>
</protein>
<dbReference type="PROSITE" id="PS50994">
    <property type="entry name" value="INTEGRASE"/>
    <property type="match status" value="1"/>
</dbReference>
<reference evidence="8" key="1">
    <citation type="journal article" date="2020" name="mSystems">
        <title>Genome- and Community-Level Interaction Insights into Carbon Utilization and Element Cycling Functions of Hydrothermarchaeota in Hydrothermal Sediment.</title>
        <authorList>
            <person name="Zhou Z."/>
            <person name="Liu Y."/>
            <person name="Xu W."/>
            <person name="Pan J."/>
            <person name="Luo Z.H."/>
            <person name="Li M."/>
        </authorList>
    </citation>
    <scope>NUCLEOTIDE SEQUENCE [LARGE SCALE GENOMIC DNA]</scope>
    <source>
        <strain evidence="8">HyVt-458</strain>
    </source>
</reference>
<dbReference type="SUPFAM" id="SSF46689">
    <property type="entry name" value="Homeodomain-like"/>
    <property type="match status" value="1"/>
</dbReference>
<dbReference type="PANTHER" id="PTHR10948">
    <property type="entry name" value="TRANSPOSASE"/>
    <property type="match status" value="1"/>
</dbReference>
<dbReference type="Proteomes" id="UP000886339">
    <property type="component" value="Unassembled WGS sequence"/>
</dbReference>
<dbReference type="PANTHER" id="PTHR10948:SF23">
    <property type="entry name" value="TRANSPOSASE INSI FOR INSERTION SEQUENCE ELEMENT IS30A-RELATED"/>
    <property type="match status" value="1"/>
</dbReference>
<dbReference type="SUPFAM" id="SSF53098">
    <property type="entry name" value="Ribonuclease H-like"/>
    <property type="match status" value="1"/>
</dbReference>
<dbReference type="InterPro" id="IPR009057">
    <property type="entry name" value="Homeodomain-like_sf"/>
</dbReference>
<keyword evidence="5" id="KW-0233">DNA recombination</keyword>
<evidence type="ECO:0000256" key="3">
    <source>
        <dbReference type="ARBA" id="ARBA00022578"/>
    </source>
</evidence>
<dbReference type="InterPro" id="IPR001598">
    <property type="entry name" value="Transposase_IS30_CS"/>
</dbReference>
<dbReference type="NCBIfam" id="NF033563">
    <property type="entry name" value="transpos_IS30"/>
    <property type="match status" value="1"/>
</dbReference>